<evidence type="ECO:0000256" key="1">
    <source>
        <dbReference type="SAM" id="Coils"/>
    </source>
</evidence>
<evidence type="ECO:0000313" key="2">
    <source>
        <dbReference type="EMBL" id="KGJ51403.1"/>
    </source>
</evidence>
<dbReference type="AlphaFoldDB" id="A0A099I3H6"/>
<dbReference type="EMBL" id="JQIF01000113">
    <property type="protein sequence ID" value="KGJ51403.1"/>
    <property type="molecule type" value="Genomic_DNA"/>
</dbReference>
<sequence length="103" mass="12378">MEEIIRKIVDADKQARARVEQKQQERHNIQNLIQDQSMEIREKYRKETEDCIAKKREQMDADLQNAMQQEEAAYEESLNALQQKYAEHKEEWVSQIVKRTLAM</sequence>
<feature type="coiled-coil region" evidence="1">
    <location>
        <begin position="19"/>
        <end position="91"/>
    </location>
</feature>
<proteinExistence type="predicted"/>
<keyword evidence="1" id="KW-0175">Coiled coil</keyword>
<name>A0A099I3H6_CLOIN</name>
<protein>
    <submittedName>
        <fullName evidence="2">Stress protein</fullName>
    </submittedName>
</protein>
<dbReference type="RefSeq" id="WP_044907924.1">
    <property type="nucleotide sequence ID" value="NZ_JAQCQO010000034.1"/>
</dbReference>
<organism evidence="2 3">
    <name type="scientific">Clostridium innocuum</name>
    <dbReference type="NCBI Taxonomy" id="1522"/>
    <lineage>
        <taxon>Bacteria</taxon>
        <taxon>Bacillati</taxon>
        <taxon>Bacillota</taxon>
        <taxon>Clostridia</taxon>
        <taxon>Eubacteriales</taxon>
        <taxon>Clostridiaceae</taxon>
        <taxon>Clostridium</taxon>
    </lineage>
</organism>
<gene>
    <name evidence="2" type="ORF">CIAN88_20765</name>
</gene>
<evidence type="ECO:0000313" key="3">
    <source>
        <dbReference type="Proteomes" id="UP000030008"/>
    </source>
</evidence>
<dbReference type="Proteomes" id="UP000030008">
    <property type="component" value="Unassembled WGS sequence"/>
</dbReference>
<accession>A0A099I3H6</accession>
<comment type="caution">
    <text evidence="2">The sequence shown here is derived from an EMBL/GenBank/DDBJ whole genome shotgun (WGS) entry which is preliminary data.</text>
</comment>
<reference evidence="2 3" key="1">
    <citation type="submission" date="2014-08" db="EMBL/GenBank/DDBJ databases">
        <title>Clostridium innocuum, an unnegligible vancomycin-resistant pathogen causing extra-intestinal infections.</title>
        <authorList>
            <person name="Feng Y."/>
            <person name="Chiu C.-H."/>
        </authorList>
    </citation>
    <scope>NUCLEOTIDE SEQUENCE [LARGE SCALE GENOMIC DNA]</scope>
    <source>
        <strain evidence="2 3">AN88</strain>
    </source>
</reference>